<feature type="chain" id="PRO_5009582610" evidence="1">
    <location>
        <begin position="24"/>
        <end position="272"/>
    </location>
</feature>
<gene>
    <name evidence="2" type="ORF">A3J08_01675</name>
</gene>
<dbReference type="EMBL" id="MHLR01000018">
    <property type="protein sequence ID" value="OGZ15037.1"/>
    <property type="molecule type" value="Genomic_DNA"/>
</dbReference>
<name>A0A1G2DN36_9BACT</name>
<sequence>MNSLFRLMTILVAVALVVSAGCAGESHKKKRHTSPPVTPPPVVEPPINHPCGTPDVSGCITYFYELPDGAGGEVDMARGKVWAGAFRALTDIAAPETSATVKDVPVGLTSVEVTAWDLDTHFADTLFSTLLAFGEKKVGVIGGQEIAVTVPLLPSRATVAPLVIDYGSTVSVSVAPQVSFLNWPLSLRQAPVRFWLTDPEFNYFQFICESEQTLEDTETRGCVDFVSGPAGTFPPGYAPFPPQGTAVVFAQMRIASWDDDPEAYLSFVSEPF</sequence>
<evidence type="ECO:0000256" key="1">
    <source>
        <dbReference type="SAM" id="SignalP"/>
    </source>
</evidence>
<feature type="signal peptide" evidence="1">
    <location>
        <begin position="1"/>
        <end position="23"/>
    </location>
</feature>
<accession>A0A1G2DN36</accession>
<dbReference type="Proteomes" id="UP000177573">
    <property type="component" value="Unassembled WGS sequence"/>
</dbReference>
<keyword evidence="1" id="KW-0732">Signal</keyword>
<evidence type="ECO:0000313" key="3">
    <source>
        <dbReference type="Proteomes" id="UP000177573"/>
    </source>
</evidence>
<reference evidence="2 3" key="1">
    <citation type="journal article" date="2016" name="Nat. Commun.">
        <title>Thousands of microbial genomes shed light on interconnected biogeochemical processes in an aquifer system.</title>
        <authorList>
            <person name="Anantharaman K."/>
            <person name="Brown C.T."/>
            <person name="Hug L.A."/>
            <person name="Sharon I."/>
            <person name="Castelle C.J."/>
            <person name="Probst A.J."/>
            <person name="Thomas B.C."/>
            <person name="Singh A."/>
            <person name="Wilkins M.J."/>
            <person name="Karaoz U."/>
            <person name="Brodie E.L."/>
            <person name="Williams K.H."/>
            <person name="Hubbard S.S."/>
            <person name="Banfield J.F."/>
        </authorList>
    </citation>
    <scope>NUCLEOTIDE SEQUENCE [LARGE SCALE GENOMIC DNA]</scope>
</reference>
<dbReference type="PROSITE" id="PS51257">
    <property type="entry name" value="PROKAR_LIPOPROTEIN"/>
    <property type="match status" value="1"/>
</dbReference>
<proteinExistence type="predicted"/>
<evidence type="ECO:0000313" key="2">
    <source>
        <dbReference type="EMBL" id="OGZ15037.1"/>
    </source>
</evidence>
<dbReference type="AlphaFoldDB" id="A0A1G2DN36"/>
<comment type="caution">
    <text evidence="2">The sequence shown here is derived from an EMBL/GenBank/DDBJ whole genome shotgun (WGS) entry which is preliminary data.</text>
</comment>
<protein>
    <submittedName>
        <fullName evidence="2">Uncharacterized protein</fullName>
    </submittedName>
</protein>
<organism evidence="2 3">
    <name type="scientific">Candidatus Lloydbacteria bacterium RIFCSPLOWO2_02_FULL_51_11</name>
    <dbReference type="NCBI Taxonomy" id="1798667"/>
    <lineage>
        <taxon>Bacteria</taxon>
        <taxon>Candidatus Lloydiibacteriota</taxon>
    </lineage>
</organism>